<dbReference type="KEGG" id="fcm:BIW12_07415"/>
<evidence type="ECO:0000256" key="4">
    <source>
        <dbReference type="ARBA" id="ARBA00022475"/>
    </source>
</evidence>
<evidence type="ECO:0000256" key="11">
    <source>
        <dbReference type="ARBA" id="ARBA00023136"/>
    </source>
</evidence>
<feature type="transmembrane region" description="Helical" evidence="12">
    <location>
        <begin position="160"/>
        <end position="181"/>
    </location>
</feature>
<dbReference type="EC" id="2.7.13.3" evidence="3"/>
<dbReference type="RefSeq" id="WP_071184538.1">
    <property type="nucleotide sequence ID" value="NZ_CP017774.1"/>
</dbReference>
<keyword evidence="5" id="KW-0597">Phosphoprotein</keyword>
<dbReference type="SUPFAM" id="SSF47384">
    <property type="entry name" value="Homodimeric domain of signal transducing histidine kinase"/>
    <property type="match status" value="1"/>
</dbReference>
<dbReference type="InterPro" id="IPR005467">
    <property type="entry name" value="His_kinase_dom"/>
</dbReference>
<keyword evidence="12" id="KW-1133">Transmembrane helix</keyword>
<evidence type="ECO:0000256" key="6">
    <source>
        <dbReference type="ARBA" id="ARBA00022679"/>
    </source>
</evidence>
<dbReference type="FunFam" id="3.30.565.10:FF:000023">
    <property type="entry name" value="PAS domain-containing sensor histidine kinase"/>
    <property type="match status" value="1"/>
</dbReference>
<feature type="transmembrane region" description="Helical" evidence="12">
    <location>
        <begin position="196"/>
        <end position="216"/>
    </location>
</feature>
<evidence type="ECO:0000256" key="1">
    <source>
        <dbReference type="ARBA" id="ARBA00000085"/>
    </source>
</evidence>
<reference evidence="14 15" key="1">
    <citation type="submission" date="2016-10" db="EMBL/GenBank/DDBJ databases">
        <title>Complete Genome Sequence of Flavobacterium sp. PK15.</title>
        <authorList>
            <person name="Ekwe A."/>
            <person name="Kim S.B."/>
        </authorList>
    </citation>
    <scope>NUCLEOTIDE SEQUENCE [LARGE SCALE GENOMIC DNA]</scope>
    <source>
        <strain evidence="14 15">PK15</strain>
    </source>
</reference>
<keyword evidence="15" id="KW-1185">Reference proteome</keyword>
<evidence type="ECO:0000256" key="8">
    <source>
        <dbReference type="ARBA" id="ARBA00022777"/>
    </source>
</evidence>
<evidence type="ECO:0000313" key="14">
    <source>
        <dbReference type="EMBL" id="AOZ99285.1"/>
    </source>
</evidence>
<proteinExistence type="predicted"/>
<dbReference type="InterPro" id="IPR036097">
    <property type="entry name" value="HisK_dim/P_sf"/>
</dbReference>
<keyword evidence="7" id="KW-0547">Nucleotide-binding</keyword>
<evidence type="ECO:0000256" key="12">
    <source>
        <dbReference type="SAM" id="Phobius"/>
    </source>
</evidence>
<feature type="transmembrane region" description="Helical" evidence="12">
    <location>
        <begin position="12"/>
        <end position="30"/>
    </location>
</feature>
<keyword evidence="4" id="KW-1003">Cell membrane</keyword>
<dbReference type="PANTHER" id="PTHR43711:SF26">
    <property type="entry name" value="SENSOR HISTIDINE KINASE RCSC"/>
    <property type="match status" value="1"/>
</dbReference>
<dbReference type="Gene3D" id="3.30.565.10">
    <property type="entry name" value="Histidine kinase-like ATPase, C-terminal domain"/>
    <property type="match status" value="1"/>
</dbReference>
<dbReference type="InterPro" id="IPR003594">
    <property type="entry name" value="HATPase_dom"/>
</dbReference>
<evidence type="ECO:0000256" key="5">
    <source>
        <dbReference type="ARBA" id="ARBA00022553"/>
    </source>
</evidence>
<feature type="domain" description="Histidine kinase" evidence="13">
    <location>
        <begin position="237"/>
        <end position="455"/>
    </location>
</feature>
<accession>A0A1D9PB22</accession>
<gene>
    <name evidence="14" type="ORF">BIW12_07415</name>
</gene>
<dbReference type="GO" id="GO:0005524">
    <property type="term" value="F:ATP binding"/>
    <property type="evidence" value="ECO:0007669"/>
    <property type="project" value="UniProtKB-KW"/>
</dbReference>
<keyword evidence="12" id="KW-0812">Transmembrane</keyword>
<dbReference type="GO" id="GO:0000155">
    <property type="term" value="F:phosphorelay sensor kinase activity"/>
    <property type="evidence" value="ECO:0007669"/>
    <property type="project" value="InterPro"/>
</dbReference>
<evidence type="ECO:0000256" key="10">
    <source>
        <dbReference type="ARBA" id="ARBA00023012"/>
    </source>
</evidence>
<sequence>MSQFLLLDPKTVFQLYFLGNLFVCILIFSYSFSYATTDNRKILNYYGLGKLLLTIGWVFLFLRNTIPDFLSINIANMIVFSACCYETIAILAMFKTKSKQSVKIQIGITIVAAIVFNIATVLESTINTRVLIVSIGLFAIYLRPTISYFTDTKHNFFRTFYGLCFSGFEILLVIRIIYNYFNPQTDFFAQSVFDSMYNVTLFLLSLTSTVGFLLLIKEKQDLKIQRLLKDKNQFFSIIAHDLRGPLGSSVGLSEILTENIGQYSLEEIKEITEMLHQSNKNSYKLLENLLGWSQVQTGMIEFNPKKIALNALIEDNLELNKNAALNKNIRLMFDSDEFIEVEADKNMIDTIVRNLLTNAIKFTDKHGQIQVKMKKQAQNAEVSVIDSGVGIPNNIKEKLFKINGRVTQKGTENEIGTGLGLLLCSEFIKKHQGEIWVESEIGKGSTFKFSLPLASMKN</sequence>
<dbReference type="CDD" id="cd00082">
    <property type="entry name" value="HisKA"/>
    <property type="match status" value="1"/>
</dbReference>
<feature type="transmembrane region" description="Helical" evidence="12">
    <location>
        <begin position="74"/>
        <end position="94"/>
    </location>
</feature>
<keyword evidence="10" id="KW-0902">Two-component regulatory system</keyword>
<dbReference type="InterPro" id="IPR036890">
    <property type="entry name" value="HATPase_C_sf"/>
</dbReference>
<dbReference type="EMBL" id="CP017774">
    <property type="protein sequence ID" value="AOZ99285.1"/>
    <property type="molecule type" value="Genomic_DNA"/>
</dbReference>
<evidence type="ECO:0000256" key="2">
    <source>
        <dbReference type="ARBA" id="ARBA00004236"/>
    </source>
</evidence>
<keyword evidence="9" id="KW-0067">ATP-binding</keyword>
<keyword evidence="8" id="KW-0418">Kinase</keyword>
<dbReference type="PRINTS" id="PR00344">
    <property type="entry name" value="BCTRLSENSOR"/>
</dbReference>
<evidence type="ECO:0000259" key="13">
    <source>
        <dbReference type="PROSITE" id="PS50109"/>
    </source>
</evidence>
<dbReference type="PROSITE" id="PS50109">
    <property type="entry name" value="HIS_KIN"/>
    <property type="match status" value="1"/>
</dbReference>
<feature type="transmembrane region" description="Helical" evidence="12">
    <location>
        <begin position="106"/>
        <end position="122"/>
    </location>
</feature>
<dbReference type="PANTHER" id="PTHR43711">
    <property type="entry name" value="TWO-COMPONENT HISTIDINE KINASE"/>
    <property type="match status" value="1"/>
</dbReference>
<evidence type="ECO:0000256" key="3">
    <source>
        <dbReference type="ARBA" id="ARBA00012438"/>
    </source>
</evidence>
<dbReference type="SMART" id="SM00387">
    <property type="entry name" value="HATPase_c"/>
    <property type="match status" value="1"/>
</dbReference>
<dbReference type="GO" id="GO:0005886">
    <property type="term" value="C:plasma membrane"/>
    <property type="evidence" value="ECO:0007669"/>
    <property type="project" value="UniProtKB-SubCell"/>
</dbReference>
<dbReference type="SMART" id="SM00388">
    <property type="entry name" value="HisKA"/>
    <property type="match status" value="1"/>
</dbReference>
<keyword evidence="11 12" id="KW-0472">Membrane</keyword>
<comment type="subcellular location">
    <subcellularLocation>
        <location evidence="2">Cell membrane</location>
    </subcellularLocation>
</comment>
<evidence type="ECO:0000256" key="7">
    <source>
        <dbReference type="ARBA" id="ARBA00022741"/>
    </source>
</evidence>
<dbReference type="AlphaFoldDB" id="A0A1D9PB22"/>
<dbReference type="InterPro" id="IPR050736">
    <property type="entry name" value="Sensor_HK_Regulatory"/>
</dbReference>
<dbReference type="STRING" id="1306519.BIW12_07415"/>
<evidence type="ECO:0000256" key="9">
    <source>
        <dbReference type="ARBA" id="ARBA00022840"/>
    </source>
</evidence>
<feature type="transmembrane region" description="Helical" evidence="12">
    <location>
        <begin position="128"/>
        <end position="148"/>
    </location>
</feature>
<evidence type="ECO:0000313" key="15">
    <source>
        <dbReference type="Proteomes" id="UP000178198"/>
    </source>
</evidence>
<name>A0A1D9PB22_9FLAO</name>
<dbReference type="OrthoDB" id="9781208at2"/>
<feature type="transmembrane region" description="Helical" evidence="12">
    <location>
        <begin position="42"/>
        <end position="62"/>
    </location>
</feature>
<dbReference type="InterPro" id="IPR003661">
    <property type="entry name" value="HisK_dim/P_dom"/>
</dbReference>
<comment type="catalytic activity">
    <reaction evidence="1">
        <text>ATP + protein L-histidine = ADP + protein N-phospho-L-histidine.</text>
        <dbReference type="EC" id="2.7.13.3"/>
    </reaction>
</comment>
<protein>
    <recommendedName>
        <fullName evidence="3">histidine kinase</fullName>
        <ecNumber evidence="3">2.7.13.3</ecNumber>
    </recommendedName>
</protein>
<dbReference type="SUPFAM" id="SSF55874">
    <property type="entry name" value="ATPase domain of HSP90 chaperone/DNA topoisomerase II/histidine kinase"/>
    <property type="match status" value="1"/>
</dbReference>
<dbReference type="Gene3D" id="1.10.287.130">
    <property type="match status" value="1"/>
</dbReference>
<dbReference type="InterPro" id="IPR004358">
    <property type="entry name" value="Sig_transdc_His_kin-like_C"/>
</dbReference>
<dbReference type="CDD" id="cd00075">
    <property type="entry name" value="HATPase"/>
    <property type="match status" value="1"/>
</dbReference>
<organism evidence="14 15">
    <name type="scientific">Flavobacterium commune</name>
    <dbReference type="NCBI Taxonomy" id="1306519"/>
    <lineage>
        <taxon>Bacteria</taxon>
        <taxon>Pseudomonadati</taxon>
        <taxon>Bacteroidota</taxon>
        <taxon>Flavobacteriia</taxon>
        <taxon>Flavobacteriales</taxon>
        <taxon>Flavobacteriaceae</taxon>
        <taxon>Flavobacterium</taxon>
    </lineage>
</organism>
<dbReference type="Pfam" id="PF00512">
    <property type="entry name" value="HisKA"/>
    <property type="match status" value="1"/>
</dbReference>
<dbReference type="Proteomes" id="UP000178198">
    <property type="component" value="Chromosome"/>
</dbReference>
<keyword evidence="6" id="KW-0808">Transferase</keyword>
<dbReference type="Pfam" id="PF02518">
    <property type="entry name" value="HATPase_c"/>
    <property type="match status" value="1"/>
</dbReference>